<evidence type="ECO:0000313" key="1">
    <source>
        <dbReference type="EMBL" id="KAI3437554.1"/>
    </source>
</evidence>
<dbReference type="OrthoDB" id="539213at2759"/>
<protein>
    <recommendedName>
        <fullName evidence="3">Ankyrin repeat domain-containing protein</fullName>
    </recommendedName>
</protein>
<keyword evidence="2" id="KW-1185">Reference proteome</keyword>
<name>A0A9D4TX94_CHLVU</name>
<reference evidence="1" key="1">
    <citation type="journal article" date="2019" name="Plant J.">
        <title>Chlorella vulgaris genome assembly and annotation reveals the molecular basis for metabolic acclimation to high light conditions.</title>
        <authorList>
            <person name="Cecchin M."/>
            <person name="Marcolungo L."/>
            <person name="Rossato M."/>
            <person name="Girolomoni L."/>
            <person name="Cosentino E."/>
            <person name="Cuine S."/>
            <person name="Li-Beisson Y."/>
            <person name="Delledonne M."/>
            <person name="Ballottari M."/>
        </authorList>
    </citation>
    <scope>NUCLEOTIDE SEQUENCE</scope>
    <source>
        <strain evidence="1">211/11P</strain>
    </source>
</reference>
<gene>
    <name evidence="1" type="ORF">D9Q98_000007</name>
</gene>
<accession>A0A9D4TX94</accession>
<comment type="caution">
    <text evidence="1">The sequence shown here is derived from an EMBL/GenBank/DDBJ whole genome shotgun (WGS) entry which is preliminary data.</text>
</comment>
<dbReference type="EMBL" id="SIDB01000001">
    <property type="protein sequence ID" value="KAI3437554.1"/>
    <property type="molecule type" value="Genomic_DNA"/>
</dbReference>
<sequence>MQQDAKGYHPMLESGKAPKNVYLLLAAESGDFERVVELLAAGADPLVKNQQGKNALQLADRIAIRTRRVLAAAIREAAAQAAAAAAADC</sequence>
<dbReference type="SUPFAM" id="SSF48403">
    <property type="entry name" value="Ankyrin repeat"/>
    <property type="match status" value="1"/>
</dbReference>
<evidence type="ECO:0008006" key="3">
    <source>
        <dbReference type="Google" id="ProtNLM"/>
    </source>
</evidence>
<dbReference type="Proteomes" id="UP001055712">
    <property type="component" value="Unassembled WGS sequence"/>
</dbReference>
<dbReference type="AlphaFoldDB" id="A0A9D4TX94"/>
<dbReference type="InterPro" id="IPR036770">
    <property type="entry name" value="Ankyrin_rpt-contain_sf"/>
</dbReference>
<proteinExistence type="predicted"/>
<evidence type="ECO:0000313" key="2">
    <source>
        <dbReference type="Proteomes" id="UP001055712"/>
    </source>
</evidence>
<organism evidence="1 2">
    <name type="scientific">Chlorella vulgaris</name>
    <name type="common">Green alga</name>
    <dbReference type="NCBI Taxonomy" id="3077"/>
    <lineage>
        <taxon>Eukaryota</taxon>
        <taxon>Viridiplantae</taxon>
        <taxon>Chlorophyta</taxon>
        <taxon>core chlorophytes</taxon>
        <taxon>Trebouxiophyceae</taxon>
        <taxon>Chlorellales</taxon>
        <taxon>Chlorellaceae</taxon>
        <taxon>Chlorella clade</taxon>
        <taxon>Chlorella</taxon>
    </lineage>
</organism>
<reference evidence="1" key="2">
    <citation type="submission" date="2020-11" db="EMBL/GenBank/DDBJ databases">
        <authorList>
            <person name="Cecchin M."/>
            <person name="Marcolungo L."/>
            <person name="Rossato M."/>
            <person name="Girolomoni L."/>
            <person name="Cosentino E."/>
            <person name="Cuine S."/>
            <person name="Li-Beisson Y."/>
            <person name="Delledonne M."/>
            <person name="Ballottari M."/>
        </authorList>
    </citation>
    <scope>NUCLEOTIDE SEQUENCE</scope>
    <source>
        <strain evidence="1">211/11P</strain>
        <tissue evidence="1">Whole cell</tissue>
    </source>
</reference>
<dbReference type="Gene3D" id="1.25.40.20">
    <property type="entry name" value="Ankyrin repeat-containing domain"/>
    <property type="match status" value="1"/>
</dbReference>